<dbReference type="RefSeq" id="WP_026134723.1">
    <property type="nucleotide sequence ID" value="NZ_KQ976354.1"/>
</dbReference>
<dbReference type="OrthoDB" id="482456at2"/>
<reference evidence="3 4" key="1">
    <citation type="journal article" date="2013" name="Genome Biol. Evol.">
        <title>Genomes of Stigonematalean cyanobacteria (subsection V) and the evolution of oxygenic photosynthesis from prokaryotes to plastids.</title>
        <authorList>
            <person name="Dagan T."/>
            <person name="Roettger M."/>
            <person name="Stucken K."/>
            <person name="Landan G."/>
            <person name="Koch R."/>
            <person name="Major P."/>
            <person name="Gould S.B."/>
            <person name="Goremykin V.V."/>
            <person name="Rippka R."/>
            <person name="Tandeau de Marsac N."/>
            <person name="Gugger M."/>
            <person name="Lockhart P.J."/>
            <person name="Allen J.F."/>
            <person name="Brune I."/>
            <person name="Maus I."/>
            <person name="Puhler A."/>
            <person name="Martin W.F."/>
        </authorList>
    </citation>
    <scope>NUCLEOTIDE SEQUENCE [LARGE SCALE GENOMIC DNA]</scope>
    <source>
        <strain evidence="3 4">PCC 7110</strain>
    </source>
</reference>
<evidence type="ECO:0000256" key="2">
    <source>
        <dbReference type="ARBA" id="ARBA00023239"/>
    </source>
</evidence>
<comment type="caution">
    <text evidence="3">The sequence shown here is derived from an EMBL/GenBank/DDBJ whole genome shotgun (WGS) entry which is preliminary data.</text>
</comment>
<dbReference type="EMBL" id="ANNX02000047">
    <property type="protein sequence ID" value="KYC36835.1"/>
    <property type="molecule type" value="Genomic_DNA"/>
</dbReference>
<dbReference type="AlphaFoldDB" id="A0A139WWM5"/>
<dbReference type="InterPro" id="IPR002762">
    <property type="entry name" value="CbiX-like"/>
</dbReference>
<dbReference type="InterPro" id="IPR050963">
    <property type="entry name" value="Sirohydro_Cobaltochel/CbiX"/>
</dbReference>
<evidence type="ECO:0000256" key="1">
    <source>
        <dbReference type="ARBA" id="ARBA00022723"/>
    </source>
</evidence>
<dbReference type="GO" id="GO:0046872">
    <property type="term" value="F:metal ion binding"/>
    <property type="evidence" value="ECO:0007669"/>
    <property type="project" value="UniProtKB-KW"/>
</dbReference>
<dbReference type="PANTHER" id="PTHR33542:SF3">
    <property type="entry name" value="SIROHYDROCHLORIN FERROCHELATASE, CHLOROPLASTIC"/>
    <property type="match status" value="1"/>
</dbReference>
<protein>
    <submittedName>
        <fullName evidence="3">Cobalamin biosynthesis protein</fullName>
    </submittedName>
</protein>
<keyword evidence="4" id="KW-1185">Reference proteome</keyword>
<dbReference type="GO" id="GO:0016829">
    <property type="term" value="F:lyase activity"/>
    <property type="evidence" value="ECO:0007669"/>
    <property type="project" value="UniProtKB-KW"/>
</dbReference>
<keyword evidence="1" id="KW-0479">Metal-binding</keyword>
<dbReference type="Proteomes" id="UP000076925">
    <property type="component" value="Unassembled WGS sequence"/>
</dbReference>
<dbReference type="PANTHER" id="PTHR33542">
    <property type="entry name" value="SIROHYDROCHLORIN FERROCHELATASE, CHLOROPLASTIC"/>
    <property type="match status" value="1"/>
</dbReference>
<evidence type="ECO:0000313" key="3">
    <source>
        <dbReference type="EMBL" id="KYC36835.1"/>
    </source>
</evidence>
<dbReference type="STRING" id="128403.WA1_45050"/>
<dbReference type="SUPFAM" id="SSF53800">
    <property type="entry name" value="Chelatase"/>
    <property type="match status" value="1"/>
</dbReference>
<evidence type="ECO:0000313" key="4">
    <source>
        <dbReference type="Proteomes" id="UP000076925"/>
    </source>
</evidence>
<organism evidence="3 4">
    <name type="scientific">Scytonema hofmannii PCC 7110</name>
    <dbReference type="NCBI Taxonomy" id="128403"/>
    <lineage>
        <taxon>Bacteria</taxon>
        <taxon>Bacillati</taxon>
        <taxon>Cyanobacteriota</taxon>
        <taxon>Cyanophyceae</taxon>
        <taxon>Nostocales</taxon>
        <taxon>Scytonemataceae</taxon>
        <taxon>Scytonema</taxon>
    </lineage>
</organism>
<proteinExistence type="predicted"/>
<dbReference type="Pfam" id="PF01903">
    <property type="entry name" value="CbiX"/>
    <property type="match status" value="2"/>
</dbReference>
<gene>
    <name evidence="3" type="ORF">WA1_45050</name>
</gene>
<sequence>MPSAYLLVSHGSHDPRPEIAMQHLADMLYHKIQKYLPSIVSSDIAFLPDKSLVGTAYLELNPEPLHEQIRKFGKNAIALGCGSLKILPLFLLSGVHVMEDIPVEVALAEQSLGQKIKIYLQPYLGSHPGLKFLLAQQLVSMDVEGTILLAHGSRRLGSELPVEAMAASLGAVTAYWTHQPSLESRVQELVTGGDRRIAILPYFLFTGGITDAIAGSQEKLKLLFPEVSFQLAEPLGASAELADLIWDLVEK</sequence>
<dbReference type="CDD" id="cd03416">
    <property type="entry name" value="CbiX_SirB_N"/>
    <property type="match status" value="1"/>
</dbReference>
<dbReference type="Gene3D" id="3.40.50.1400">
    <property type="match status" value="2"/>
</dbReference>
<keyword evidence="2" id="KW-0456">Lyase</keyword>
<name>A0A139WWM5_9CYAN</name>
<accession>A0A139WWM5</accession>